<feature type="active site" description="Proton acceptor" evidence="4">
    <location>
        <position position="257"/>
    </location>
</feature>
<evidence type="ECO:0000256" key="4">
    <source>
        <dbReference type="PIRSR" id="PIRSR005739-1"/>
    </source>
</evidence>
<dbReference type="CDD" id="cd02440">
    <property type="entry name" value="AdoMet_MTases"/>
    <property type="match status" value="1"/>
</dbReference>
<dbReference type="GO" id="GO:0008171">
    <property type="term" value="F:O-methyltransferase activity"/>
    <property type="evidence" value="ECO:0007669"/>
    <property type="project" value="InterPro"/>
</dbReference>
<name>A0AB40B011_DIOCR</name>
<protein>
    <submittedName>
        <fullName evidence="8">Caffeic acid 3-O-methyltransferase 2-like</fullName>
    </submittedName>
</protein>
<feature type="domain" description="O-methyltransferase C-terminal" evidence="5">
    <location>
        <begin position="128"/>
        <end position="333"/>
    </location>
</feature>
<keyword evidence="3" id="KW-0949">S-adenosyl-L-methionine</keyword>
<dbReference type="InterPro" id="IPR036388">
    <property type="entry name" value="WH-like_DNA-bd_sf"/>
</dbReference>
<keyword evidence="1" id="KW-0489">Methyltransferase</keyword>
<dbReference type="FunFam" id="1.10.10.10:FF:000357">
    <property type="entry name" value="Caffeic acid 3-O-methyltransferase"/>
    <property type="match status" value="1"/>
</dbReference>
<reference evidence="8" key="1">
    <citation type="submission" date="2025-08" db="UniProtKB">
        <authorList>
            <consortium name="RefSeq"/>
        </authorList>
    </citation>
    <scope>IDENTIFICATION</scope>
</reference>
<dbReference type="Proteomes" id="UP001515500">
    <property type="component" value="Unplaced"/>
</dbReference>
<dbReference type="InterPro" id="IPR029063">
    <property type="entry name" value="SAM-dependent_MTases_sf"/>
</dbReference>
<evidence type="ECO:0000256" key="3">
    <source>
        <dbReference type="ARBA" id="ARBA00022691"/>
    </source>
</evidence>
<evidence type="ECO:0000313" key="8">
    <source>
        <dbReference type="RefSeq" id="XP_039119911.1"/>
    </source>
</evidence>
<dbReference type="InterPro" id="IPR016461">
    <property type="entry name" value="COMT-like"/>
</dbReference>
<sequence length="350" mass="38981">MEEILAFSDAMDLGCGIALPMMMKAMIELDVLETMAAAGSGALLSPEEIASKIQTSNPDAHEVLDRMLRFLAAHKVMMCDEMDGEEDGKSKRRYGLGPVCKFFTKDEDGVSLAPLLLIHHSKFMADTWPNIKHAVLDGSVPFVKTHGMTVYEHENKDPHFSELFNEAMFNQTTMFMKKMLENYKGFERINVLVDVGGGHGAILSIILSKHPHIKTINFDLCHVVSKAKPIQGIEFVGGDMFESVPTGDAILMKEILHNWSDADCIKLLKNCWKALPNNGKIIVVEQVIPETSQNANELKNAFLLDIIMLAFSVGGKERSKKEYQFLAKAGGFSRLKIVCNIYGFFRHGIL</sequence>
<proteinExistence type="predicted"/>
<dbReference type="GeneID" id="120256255"/>
<dbReference type="Gene3D" id="1.10.10.10">
    <property type="entry name" value="Winged helix-like DNA-binding domain superfamily/Winged helix DNA-binding domain"/>
    <property type="match status" value="1"/>
</dbReference>
<evidence type="ECO:0000256" key="1">
    <source>
        <dbReference type="ARBA" id="ARBA00022603"/>
    </source>
</evidence>
<feature type="domain" description="O-methyltransferase dimerisation" evidence="6">
    <location>
        <begin position="11"/>
        <end position="106"/>
    </location>
</feature>
<gene>
    <name evidence="8" type="primary">LOC120256255</name>
</gene>
<dbReference type="SUPFAM" id="SSF46785">
    <property type="entry name" value="Winged helix' DNA-binding domain"/>
    <property type="match status" value="1"/>
</dbReference>
<dbReference type="InterPro" id="IPR036390">
    <property type="entry name" value="WH_DNA-bd_sf"/>
</dbReference>
<dbReference type="GO" id="GO:0032259">
    <property type="term" value="P:methylation"/>
    <property type="evidence" value="ECO:0007669"/>
    <property type="project" value="UniProtKB-KW"/>
</dbReference>
<dbReference type="Pfam" id="PF08100">
    <property type="entry name" value="Dimerisation"/>
    <property type="match status" value="1"/>
</dbReference>
<dbReference type="Pfam" id="PF00891">
    <property type="entry name" value="Methyltransf_2"/>
    <property type="match status" value="1"/>
</dbReference>
<keyword evidence="2" id="KW-0808">Transferase</keyword>
<evidence type="ECO:0000313" key="7">
    <source>
        <dbReference type="Proteomes" id="UP001515500"/>
    </source>
</evidence>
<evidence type="ECO:0000259" key="5">
    <source>
        <dbReference type="Pfam" id="PF00891"/>
    </source>
</evidence>
<dbReference type="InterPro" id="IPR001077">
    <property type="entry name" value="COMT_C"/>
</dbReference>
<dbReference type="GO" id="GO:0046983">
    <property type="term" value="F:protein dimerization activity"/>
    <property type="evidence" value="ECO:0007669"/>
    <property type="project" value="InterPro"/>
</dbReference>
<dbReference type="SUPFAM" id="SSF53335">
    <property type="entry name" value="S-adenosyl-L-methionine-dependent methyltransferases"/>
    <property type="match status" value="1"/>
</dbReference>
<dbReference type="RefSeq" id="XP_039119911.1">
    <property type="nucleotide sequence ID" value="XM_039263977.1"/>
</dbReference>
<keyword evidence="7" id="KW-1185">Reference proteome</keyword>
<dbReference type="PROSITE" id="PS51683">
    <property type="entry name" value="SAM_OMT_II"/>
    <property type="match status" value="1"/>
</dbReference>
<dbReference type="Gene3D" id="3.40.50.150">
    <property type="entry name" value="Vaccinia Virus protein VP39"/>
    <property type="match status" value="1"/>
</dbReference>
<evidence type="ECO:0000259" key="6">
    <source>
        <dbReference type="Pfam" id="PF08100"/>
    </source>
</evidence>
<dbReference type="AlphaFoldDB" id="A0AB40B011"/>
<organism evidence="7 8">
    <name type="scientific">Dioscorea cayennensis subsp. rotundata</name>
    <name type="common">White Guinea yam</name>
    <name type="synonym">Dioscorea rotundata</name>
    <dbReference type="NCBI Taxonomy" id="55577"/>
    <lineage>
        <taxon>Eukaryota</taxon>
        <taxon>Viridiplantae</taxon>
        <taxon>Streptophyta</taxon>
        <taxon>Embryophyta</taxon>
        <taxon>Tracheophyta</taxon>
        <taxon>Spermatophyta</taxon>
        <taxon>Magnoliopsida</taxon>
        <taxon>Liliopsida</taxon>
        <taxon>Dioscoreales</taxon>
        <taxon>Dioscoreaceae</taxon>
        <taxon>Dioscorea</taxon>
    </lineage>
</organism>
<evidence type="ECO:0000256" key="2">
    <source>
        <dbReference type="ARBA" id="ARBA00022679"/>
    </source>
</evidence>
<dbReference type="PIRSF" id="PIRSF005739">
    <property type="entry name" value="O-mtase"/>
    <property type="match status" value="1"/>
</dbReference>
<dbReference type="InterPro" id="IPR012967">
    <property type="entry name" value="COMT_dimerisation"/>
</dbReference>
<dbReference type="PANTHER" id="PTHR11746">
    <property type="entry name" value="O-METHYLTRANSFERASE"/>
    <property type="match status" value="1"/>
</dbReference>
<accession>A0AB40B011</accession>